<dbReference type="CTD" id="36343926"/>
<dbReference type="SUPFAM" id="SSF47473">
    <property type="entry name" value="EF-hand"/>
    <property type="match status" value="1"/>
</dbReference>
<evidence type="ECO:0000256" key="2">
    <source>
        <dbReference type="ARBA" id="ARBA00022737"/>
    </source>
</evidence>
<dbReference type="PANTHER" id="PTHR23055">
    <property type="entry name" value="CALCIUM BINDING PROTEINS"/>
    <property type="match status" value="1"/>
</dbReference>
<dbReference type="Pfam" id="PF13202">
    <property type="entry name" value="EF-hand_5"/>
    <property type="match status" value="1"/>
</dbReference>
<dbReference type="SMART" id="SM00054">
    <property type="entry name" value="EFh"/>
    <property type="match status" value="3"/>
</dbReference>
<evidence type="ECO:0000256" key="3">
    <source>
        <dbReference type="ARBA" id="ARBA00022837"/>
    </source>
</evidence>
<dbReference type="InterPro" id="IPR028846">
    <property type="entry name" value="Recoverin"/>
</dbReference>
<name>W6UUC0_ECHGR</name>
<evidence type="ECO:0000313" key="5">
    <source>
        <dbReference type="EMBL" id="EUB56974.1"/>
    </source>
</evidence>
<feature type="domain" description="EF-hand" evidence="4">
    <location>
        <begin position="113"/>
        <end position="148"/>
    </location>
</feature>
<keyword evidence="1" id="KW-0479">Metal-binding</keyword>
<evidence type="ECO:0000313" key="6">
    <source>
        <dbReference type="Proteomes" id="UP000019149"/>
    </source>
</evidence>
<dbReference type="InterPro" id="IPR018247">
    <property type="entry name" value="EF_Hand_1_Ca_BS"/>
</dbReference>
<dbReference type="Gene3D" id="1.10.238.10">
    <property type="entry name" value="EF-hand"/>
    <property type="match status" value="1"/>
</dbReference>
<dbReference type="CDD" id="cd00051">
    <property type="entry name" value="EFh"/>
    <property type="match status" value="1"/>
</dbReference>
<reference evidence="5 6" key="1">
    <citation type="journal article" date="2013" name="Nat. Genet.">
        <title>The genome of the hydatid tapeworm Echinococcus granulosus.</title>
        <authorList>
            <person name="Zheng H."/>
            <person name="Zhang W."/>
            <person name="Zhang L."/>
            <person name="Zhang Z."/>
            <person name="Li J."/>
            <person name="Lu G."/>
            <person name="Zhu Y."/>
            <person name="Wang Y."/>
            <person name="Huang Y."/>
            <person name="Liu J."/>
            <person name="Kang H."/>
            <person name="Chen J."/>
            <person name="Wang L."/>
            <person name="Chen A."/>
            <person name="Yu S."/>
            <person name="Gao Z."/>
            <person name="Jin L."/>
            <person name="Gu W."/>
            <person name="Wang Z."/>
            <person name="Zhao L."/>
            <person name="Shi B."/>
            <person name="Wen H."/>
            <person name="Lin R."/>
            <person name="Jones M.K."/>
            <person name="Brejova B."/>
            <person name="Vinar T."/>
            <person name="Zhao G."/>
            <person name="McManus D.P."/>
            <person name="Chen Z."/>
            <person name="Zhou Y."/>
            <person name="Wang S."/>
        </authorList>
    </citation>
    <scope>NUCLEOTIDE SEQUENCE [LARGE SCALE GENOMIC DNA]</scope>
</reference>
<dbReference type="STRING" id="6210.W6UUC0"/>
<sequence length="180" mass="20486">MYVDIASMTKNNTINRSIFRHTLFTIFNLTDDFILDRIFAVFDENSDGVISMEEWVKGLSILLRGDLKEKALLLVTFSVYDLNDDGVISRDEIFQMLSLSLANQADNEDNDEITRDLVEYAFKLLDVDHDGKITFDGYLKAVQGEILLLELLGPCLPTDLAATAFLVKFEDPHSKRRVKT</sequence>
<evidence type="ECO:0000259" key="4">
    <source>
        <dbReference type="PROSITE" id="PS50222"/>
    </source>
</evidence>
<feature type="domain" description="EF-hand" evidence="4">
    <location>
        <begin position="68"/>
        <end position="103"/>
    </location>
</feature>
<dbReference type="OMA" id="MLKNSIH"/>
<dbReference type="GeneID" id="36343926"/>
<proteinExistence type="predicted"/>
<dbReference type="PROSITE" id="PS00018">
    <property type="entry name" value="EF_HAND_1"/>
    <property type="match status" value="2"/>
</dbReference>
<dbReference type="Pfam" id="PF13499">
    <property type="entry name" value="EF-hand_7"/>
    <property type="match status" value="1"/>
</dbReference>
<organism evidence="5 6">
    <name type="scientific">Echinococcus granulosus</name>
    <name type="common">Hydatid tapeworm</name>
    <dbReference type="NCBI Taxonomy" id="6210"/>
    <lineage>
        <taxon>Eukaryota</taxon>
        <taxon>Metazoa</taxon>
        <taxon>Spiralia</taxon>
        <taxon>Lophotrochozoa</taxon>
        <taxon>Platyhelminthes</taxon>
        <taxon>Cestoda</taxon>
        <taxon>Eucestoda</taxon>
        <taxon>Cyclophyllidea</taxon>
        <taxon>Taeniidae</taxon>
        <taxon>Echinococcus</taxon>
        <taxon>Echinococcus granulosus group</taxon>
    </lineage>
</organism>
<protein>
    <submittedName>
        <fullName evidence="5">EF-hand calcium-binding domain-containing protein</fullName>
    </submittedName>
</protein>
<dbReference type="InterPro" id="IPR011992">
    <property type="entry name" value="EF-hand-dom_pair"/>
</dbReference>
<dbReference type="OrthoDB" id="191686at2759"/>
<accession>W6UUC0</accession>
<feature type="domain" description="EF-hand" evidence="4">
    <location>
        <begin position="30"/>
        <end position="65"/>
    </location>
</feature>
<comment type="caution">
    <text evidence="5">The sequence shown here is derived from an EMBL/GenBank/DDBJ whole genome shotgun (WGS) entry which is preliminary data.</text>
</comment>
<evidence type="ECO:0000256" key="1">
    <source>
        <dbReference type="ARBA" id="ARBA00022723"/>
    </source>
</evidence>
<dbReference type="InterPro" id="IPR002048">
    <property type="entry name" value="EF_hand_dom"/>
</dbReference>
<dbReference type="Proteomes" id="UP000019149">
    <property type="component" value="Unassembled WGS sequence"/>
</dbReference>
<dbReference type="EMBL" id="APAU02000098">
    <property type="protein sequence ID" value="EUB56974.1"/>
    <property type="molecule type" value="Genomic_DNA"/>
</dbReference>
<dbReference type="GO" id="GO:0005509">
    <property type="term" value="F:calcium ion binding"/>
    <property type="evidence" value="ECO:0007669"/>
    <property type="project" value="InterPro"/>
</dbReference>
<dbReference type="AlphaFoldDB" id="W6UUC0"/>
<dbReference type="PRINTS" id="PR00450">
    <property type="entry name" value="RECOVERIN"/>
</dbReference>
<keyword evidence="3" id="KW-0106">Calcium</keyword>
<keyword evidence="2" id="KW-0677">Repeat</keyword>
<dbReference type="PROSITE" id="PS50222">
    <property type="entry name" value="EF_HAND_2"/>
    <property type="match status" value="3"/>
</dbReference>
<dbReference type="RefSeq" id="XP_024348170.1">
    <property type="nucleotide sequence ID" value="XM_024497460.1"/>
</dbReference>
<dbReference type="KEGG" id="egl:EGR_08211"/>
<gene>
    <name evidence="5" type="ORF">EGR_08211</name>
</gene>
<keyword evidence="6" id="KW-1185">Reference proteome</keyword>
<dbReference type="PANTHER" id="PTHR23055:SF60">
    <property type="entry name" value="CALAXIN"/>
    <property type="match status" value="1"/>
</dbReference>